<keyword evidence="1" id="KW-0812">Transmembrane</keyword>
<keyword evidence="1" id="KW-0472">Membrane</keyword>
<dbReference type="Proteomes" id="UP000835052">
    <property type="component" value="Unassembled WGS sequence"/>
</dbReference>
<comment type="caution">
    <text evidence="2">The sequence shown here is derived from an EMBL/GenBank/DDBJ whole genome shotgun (WGS) entry which is preliminary data.</text>
</comment>
<keyword evidence="1" id="KW-1133">Transmembrane helix</keyword>
<proteinExistence type="predicted"/>
<keyword evidence="3" id="KW-1185">Reference proteome</keyword>
<dbReference type="EMBL" id="CAJGYM010000002">
    <property type="protein sequence ID" value="CAD6185483.1"/>
    <property type="molecule type" value="Genomic_DNA"/>
</dbReference>
<accession>A0A8S1GS13</accession>
<sequence>MNEELFVGVDDVIQVLPEKKMSLIYIEMGTPRCLGGLKEALSASDVNLRFPHKTSFISTRSSNNFTPFSHLFPKECRTILTTTAATEVTVEDMAEATVTEDLMETVLTYLHLCLTDHLRMAAIIIIIITIIPFPTSLIISLILSRTAIMEDTTITIITDIINQRLVIKSRICL</sequence>
<evidence type="ECO:0000256" key="1">
    <source>
        <dbReference type="SAM" id="Phobius"/>
    </source>
</evidence>
<organism evidence="2 3">
    <name type="scientific">Caenorhabditis auriculariae</name>
    <dbReference type="NCBI Taxonomy" id="2777116"/>
    <lineage>
        <taxon>Eukaryota</taxon>
        <taxon>Metazoa</taxon>
        <taxon>Ecdysozoa</taxon>
        <taxon>Nematoda</taxon>
        <taxon>Chromadorea</taxon>
        <taxon>Rhabditida</taxon>
        <taxon>Rhabditina</taxon>
        <taxon>Rhabditomorpha</taxon>
        <taxon>Rhabditoidea</taxon>
        <taxon>Rhabditidae</taxon>
        <taxon>Peloderinae</taxon>
        <taxon>Caenorhabditis</taxon>
    </lineage>
</organism>
<dbReference type="AlphaFoldDB" id="A0A8S1GS13"/>
<gene>
    <name evidence="2" type="ORF">CAUJ_LOCUS1402</name>
</gene>
<protein>
    <submittedName>
        <fullName evidence="2">Uncharacterized protein</fullName>
    </submittedName>
</protein>
<reference evidence="2" key="1">
    <citation type="submission" date="2020-10" db="EMBL/GenBank/DDBJ databases">
        <authorList>
            <person name="Kikuchi T."/>
        </authorList>
    </citation>
    <scope>NUCLEOTIDE SEQUENCE</scope>
    <source>
        <strain evidence="2">NKZ352</strain>
    </source>
</reference>
<evidence type="ECO:0000313" key="3">
    <source>
        <dbReference type="Proteomes" id="UP000835052"/>
    </source>
</evidence>
<feature type="transmembrane region" description="Helical" evidence="1">
    <location>
        <begin position="120"/>
        <end position="143"/>
    </location>
</feature>
<evidence type="ECO:0000313" key="2">
    <source>
        <dbReference type="EMBL" id="CAD6185483.1"/>
    </source>
</evidence>
<name>A0A8S1GS13_9PELO</name>